<protein>
    <submittedName>
        <fullName evidence="1">Phage tail protein</fullName>
    </submittedName>
</protein>
<dbReference type="GO" id="GO:0005198">
    <property type="term" value="F:structural molecule activity"/>
    <property type="evidence" value="ECO:0007669"/>
    <property type="project" value="InterPro"/>
</dbReference>
<evidence type="ECO:0000313" key="2">
    <source>
        <dbReference type="Proteomes" id="UP000697998"/>
    </source>
</evidence>
<dbReference type="Proteomes" id="UP000697998">
    <property type="component" value="Unassembled WGS sequence"/>
</dbReference>
<comment type="caution">
    <text evidence="1">The sequence shown here is derived from an EMBL/GenBank/DDBJ whole genome shotgun (WGS) entry which is preliminary data.</text>
</comment>
<dbReference type="EMBL" id="JADJMH010000016">
    <property type="protein sequence ID" value="MBK7676147.1"/>
    <property type="molecule type" value="Genomic_DNA"/>
</dbReference>
<dbReference type="InterPro" id="IPR011747">
    <property type="entry name" value="CHP02241"/>
</dbReference>
<gene>
    <name evidence="1" type="ORF">IPJ27_16120</name>
</gene>
<dbReference type="PANTHER" id="PTHR38009">
    <property type="entry name" value="CONSERVED HYPOTHETICAL PHAGE TAIL PROTEIN"/>
    <property type="match status" value="1"/>
</dbReference>
<dbReference type="NCBIfam" id="TIGR02241">
    <property type="entry name" value="conserved hypothetical phage tail region protein"/>
    <property type="match status" value="1"/>
</dbReference>
<dbReference type="PANTHER" id="PTHR38009:SF1">
    <property type="entry name" value="CONSERVED HYPOTHETICAL PHAGE TAIL PROTEIN"/>
    <property type="match status" value="1"/>
</dbReference>
<reference evidence="1 2" key="1">
    <citation type="submission" date="2020-10" db="EMBL/GenBank/DDBJ databases">
        <title>Connecting structure to function with the recovery of over 1000 high-quality activated sludge metagenome-assembled genomes encoding full-length rRNA genes using long-read sequencing.</title>
        <authorList>
            <person name="Singleton C.M."/>
            <person name="Petriglieri F."/>
            <person name="Kristensen J.M."/>
            <person name="Kirkegaard R.H."/>
            <person name="Michaelsen T.Y."/>
            <person name="Andersen M.H."/>
            <person name="Karst S.M."/>
            <person name="Dueholm M.S."/>
            <person name="Nielsen P.H."/>
            <person name="Albertsen M."/>
        </authorList>
    </citation>
    <scope>NUCLEOTIDE SEQUENCE [LARGE SCALE GENOMIC DNA]</scope>
    <source>
        <strain evidence="1">EsbW_18-Q3-R4-48_BATAC.285</strain>
    </source>
</reference>
<dbReference type="AlphaFoldDB" id="A0A935UGY0"/>
<dbReference type="InterPro" id="IPR010667">
    <property type="entry name" value="Phage_T4_Gp19"/>
</dbReference>
<proteinExistence type="predicted"/>
<sequence>MALTKDEIRTTYPLPVYNYKVEIDGKAVAFSEVSGLSIAYETSTYVESPTSGVGPRRMYMPSQRKSATITMKKGIVAGVSVPVLFGWISSIQLNRVDKKDIYVRLCDENGAAVVSWKVINAFPTKLDAPTFTANSNDVAIESMELMADGVVVEPA</sequence>
<evidence type="ECO:0000313" key="1">
    <source>
        <dbReference type="EMBL" id="MBK7676147.1"/>
    </source>
</evidence>
<organism evidence="1 2">
    <name type="scientific">Candidatus Accumulibacter proximus</name>
    <dbReference type="NCBI Taxonomy" id="2954385"/>
    <lineage>
        <taxon>Bacteria</taxon>
        <taxon>Pseudomonadati</taxon>
        <taxon>Pseudomonadota</taxon>
        <taxon>Betaproteobacteria</taxon>
        <taxon>Candidatus Accumulibacter</taxon>
    </lineage>
</organism>
<dbReference type="Pfam" id="PF06841">
    <property type="entry name" value="Phage_T4_gp19"/>
    <property type="match status" value="1"/>
</dbReference>
<accession>A0A935UGY0</accession>
<name>A0A935UGY0_9PROT</name>